<dbReference type="InterPro" id="IPR036938">
    <property type="entry name" value="PAP2/HPO_sf"/>
</dbReference>
<evidence type="ECO:0000313" key="2">
    <source>
        <dbReference type="EMBL" id="QJD81404.1"/>
    </source>
</evidence>
<feature type="domain" description="Phosphatidic acid phosphatase type 2/haloperoxidase" evidence="1">
    <location>
        <begin position="260"/>
        <end position="376"/>
    </location>
</feature>
<protein>
    <submittedName>
        <fullName evidence="2">Vanadium-dependent haloperoxidase</fullName>
    </submittedName>
</protein>
<dbReference type="PANTHER" id="PTHR34599">
    <property type="entry name" value="PEROXIDASE-RELATED"/>
    <property type="match status" value="1"/>
</dbReference>
<evidence type="ECO:0000313" key="3">
    <source>
        <dbReference type="Proteomes" id="UP000501128"/>
    </source>
</evidence>
<keyword evidence="2" id="KW-0575">Peroxidase</keyword>
<reference evidence="2 3" key="1">
    <citation type="submission" date="2020-04" db="EMBL/GenBank/DDBJ databases">
        <title>Genome sequencing of novel species.</title>
        <authorList>
            <person name="Heo J."/>
            <person name="Kim S.-J."/>
            <person name="Kim J.-S."/>
            <person name="Hong S.-B."/>
            <person name="Kwon S.-W."/>
        </authorList>
    </citation>
    <scope>NUCLEOTIDE SEQUENCE [LARGE SCALE GENOMIC DNA]</scope>
    <source>
        <strain evidence="2 3">CJU-R4</strain>
    </source>
</reference>
<dbReference type="CDD" id="cd03398">
    <property type="entry name" value="PAP2_haloperoxidase"/>
    <property type="match status" value="1"/>
</dbReference>
<keyword evidence="2" id="KW-0560">Oxidoreductase</keyword>
<keyword evidence="3" id="KW-1185">Reference proteome</keyword>
<dbReference type="AlphaFoldDB" id="A0A7L5DSC4"/>
<evidence type="ECO:0000259" key="1">
    <source>
        <dbReference type="Pfam" id="PF01569"/>
    </source>
</evidence>
<dbReference type="InterPro" id="IPR052559">
    <property type="entry name" value="V-haloperoxidase"/>
</dbReference>
<name>A0A7L5DSC4_9BACT</name>
<dbReference type="PANTHER" id="PTHR34599:SF1">
    <property type="entry name" value="PHOSPHATIDIC ACID PHOSPHATASE TYPE 2_HALOPEROXIDASE DOMAIN-CONTAINING PROTEIN"/>
    <property type="match status" value="1"/>
</dbReference>
<sequence>MMHDVTNPPLAARFFAYATLAGYETLSHSDSTLRPLLRRLNQYPSIPTPTVTNYNPQLAALLAMLETAGRLQPSGRNLDSCRTSLLDDSRKKGMPDDILTGSQKVAKTIADAVVRYARQDGYNRLSDYPRYTPTKGEGYWYPTPPAFLSAVEPHFGQIRPFLIDSAGTYTPRPPTVFSTNKQSAFYRQMADVCRAGQTLTSDQKASAQFWDCNPFAVQDAGHLQIGLKKMSPGAHWMAIAGAACRRQRASFSRTLQVHTVLAMTLMDAFICCWAEKYRSNRIRPETVIRQYIDPDWKPLLQTPPFPEYVSGHSVISGASAEVLTHFFGDNLAYTDSTEIGFGLAPRRFTSFRQAAQEAGLSRFYGGIHFNDSVTEGLNEGQRIGEYVVATRLVK</sequence>
<dbReference type="GO" id="GO:0004601">
    <property type="term" value="F:peroxidase activity"/>
    <property type="evidence" value="ECO:0007669"/>
    <property type="project" value="UniProtKB-KW"/>
</dbReference>
<dbReference type="KEGG" id="srho:HH216_17100"/>
<organism evidence="2 3">
    <name type="scientific">Spirosoma rhododendri</name>
    <dbReference type="NCBI Taxonomy" id="2728024"/>
    <lineage>
        <taxon>Bacteria</taxon>
        <taxon>Pseudomonadati</taxon>
        <taxon>Bacteroidota</taxon>
        <taxon>Cytophagia</taxon>
        <taxon>Cytophagales</taxon>
        <taxon>Cytophagaceae</taxon>
        <taxon>Spirosoma</taxon>
    </lineage>
</organism>
<dbReference type="Proteomes" id="UP000501128">
    <property type="component" value="Chromosome"/>
</dbReference>
<accession>A0A7L5DSC4</accession>
<dbReference type="EMBL" id="CP051677">
    <property type="protein sequence ID" value="QJD81404.1"/>
    <property type="molecule type" value="Genomic_DNA"/>
</dbReference>
<dbReference type="Gene3D" id="1.10.606.20">
    <property type="match status" value="1"/>
</dbReference>
<gene>
    <name evidence="2" type="ORF">HH216_17100</name>
</gene>
<dbReference type="Pfam" id="PF01569">
    <property type="entry name" value="PAP2"/>
    <property type="match status" value="1"/>
</dbReference>
<dbReference type="SUPFAM" id="SSF48317">
    <property type="entry name" value="Acid phosphatase/Vanadium-dependent haloperoxidase"/>
    <property type="match status" value="1"/>
</dbReference>
<proteinExistence type="predicted"/>
<dbReference type="InterPro" id="IPR000326">
    <property type="entry name" value="PAP2/HPO"/>
</dbReference>